<gene>
    <name evidence="1" type="ORF">M9Y10_044321</name>
</gene>
<organism evidence="1 2">
    <name type="scientific">Tritrichomonas musculus</name>
    <dbReference type="NCBI Taxonomy" id="1915356"/>
    <lineage>
        <taxon>Eukaryota</taxon>
        <taxon>Metamonada</taxon>
        <taxon>Parabasalia</taxon>
        <taxon>Tritrichomonadida</taxon>
        <taxon>Tritrichomonadidae</taxon>
        <taxon>Tritrichomonas</taxon>
    </lineage>
</organism>
<reference evidence="1 2" key="1">
    <citation type="submission" date="2024-04" db="EMBL/GenBank/DDBJ databases">
        <title>Tritrichomonas musculus Genome.</title>
        <authorList>
            <person name="Alves-Ferreira E."/>
            <person name="Grigg M."/>
            <person name="Lorenzi H."/>
            <person name="Galac M."/>
        </authorList>
    </citation>
    <scope>NUCLEOTIDE SEQUENCE [LARGE SCALE GENOMIC DNA]</scope>
    <source>
        <strain evidence="1 2">EAF2021</strain>
    </source>
</reference>
<protein>
    <submittedName>
        <fullName evidence="1">Uncharacterized protein</fullName>
    </submittedName>
</protein>
<sequence>MSFTETKAWKYLTLRYGRDLDLEDLQHLGNTICLCFESANEQFDDVEDAVFWFEQYWETFKPVIDHQIHIFSEDGDELNFTPERNQQILTDDQKKSSIRIY</sequence>
<evidence type="ECO:0000313" key="2">
    <source>
        <dbReference type="Proteomes" id="UP001470230"/>
    </source>
</evidence>
<evidence type="ECO:0000313" key="1">
    <source>
        <dbReference type="EMBL" id="KAK8885192.1"/>
    </source>
</evidence>
<keyword evidence="2" id="KW-1185">Reference proteome</keyword>
<name>A0ABR2K2M6_9EUKA</name>
<comment type="caution">
    <text evidence="1">The sequence shown here is derived from an EMBL/GenBank/DDBJ whole genome shotgun (WGS) entry which is preliminary data.</text>
</comment>
<proteinExistence type="predicted"/>
<dbReference type="Proteomes" id="UP001470230">
    <property type="component" value="Unassembled WGS sequence"/>
</dbReference>
<dbReference type="EMBL" id="JAPFFF010000008">
    <property type="protein sequence ID" value="KAK8885192.1"/>
    <property type="molecule type" value="Genomic_DNA"/>
</dbReference>
<accession>A0ABR2K2M6</accession>